<organism evidence="1 2">
    <name type="scientific">Streptomyces sp. 900105755</name>
    <dbReference type="NCBI Taxonomy" id="3154389"/>
    <lineage>
        <taxon>Bacteria</taxon>
        <taxon>Bacillati</taxon>
        <taxon>Actinomycetota</taxon>
        <taxon>Actinomycetes</taxon>
        <taxon>Kitasatosporales</taxon>
        <taxon>Streptomycetaceae</taxon>
        <taxon>Streptomyces</taxon>
    </lineage>
</organism>
<gene>
    <name evidence="1" type="ORF">ABT211_44865</name>
</gene>
<reference evidence="1 2" key="1">
    <citation type="submission" date="2024-06" db="EMBL/GenBank/DDBJ databases">
        <title>The Natural Products Discovery Center: Release of the First 8490 Sequenced Strains for Exploring Actinobacteria Biosynthetic Diversity.</title>
        <authorList>
            <person name="Kalkreuter E."/>
            <person name="Kautsar S.A."/>
            <person name="Yang D."/>
            <person name="Bader C.D."/>
            <person name="Teijaro C.N."/>
            <person name="Fluegel L."/>
            <person name="Davis C.M."/>
            <person name="Simpson J.R."/>
            <person name="Lauterbach L."/>
            <person name="Steele A.D."/>
            <person name="Gui C."/>
            <person name="Meng S."/>
            <person name="Li G."/>
            <person name="Viehrig K."/>
            <person name="Ye F."/>
            <person name="Su P."/>
            <person name="Kiefer A.F."/>
            <person name="Nichols A."/>
            <person name="Cepeda A.J."/>
            <person name="Yan W."/>
            <person name="Fan B."/>
            <person name="Jiang Y."/>
            <person name="Adhikari A."/>
            <person name="Zheng C.-J."/>
            <person name="Schuster L."/>
            <person name="Cowan T.M."/>
            <person name="Smanski M.J."/>
            <person name="Chevrette M.G."/>
            <person name="De Carvalho L.P.S."/>
            <person name="Shen B."/>
        </authorList>
    </citation>
    <scope>NUCLEOTIDE SEQUENCE [LARGE SCALE GENOMIC DNA]</scope>
    <source>
        <strain evidence="1 2">NPDC001694</strain>
    </source>
</reference>
<sequence>MSASDPATSLADADTIGETPEIVRDTEAIAMPMVAPGEADPAEPTFEPRIGDTVRDVGTGKIGKVMAAVGTYVQLRPVHGGIEWDAKPVDLRPVSVAEALGAAVAAANARSRGEL</sequence>
<dbReference type="EMBL" id="JBEOZM010000048">
    <property type="protein sequence ID" value="MER6274319.1"/>
    <property type="molecule type" value="Genomic_DNA"/>
</dbReference>
<evidence type="ECO:0000313" key="2">
    <source>
        <dbReference type="Proteomes" id="UP001490365"/>
    </source>
</evidence>
<protein>
    <submittedName>
        <fullName evidence="1">Uncharacterized protein</fullName>
    </submittedName>
</protein>
<keyword evidence="2" id="KW-1185">Reference proteome</keyword>
<proteinExistence type="predicted"/>
<name>A0ABV1TXR8_9ACTN</name>
<comment type="caution">
    <text evidence="1">The sequence shown here is derived from an EMBL/GenBank/DDBJ whole genome shotgun (WGS) entry which is preliminary data.</text>
</comment>
<evidence type="ECO:0000313" key="1">
    <source>
        <dbReference type="EMBL" id="MER6274319.1"/>
    </source>
</evidence>
<dbReference type="RefSeq" id="WP_351962535.1">
    <property type="nucleotide sequence ID" value="NZ_JBEOZM010000048.1"/>
</dbReference>
<accession>A0ABV1TXR8</accession>
<dbReference type="Proteomes" id="UP001490365">
    <property type="component" value="Unassembled WGS sequence"/>
</dbReference>